<dbReference type="InterPro" id="IPR047919">
    <property type="entry name" value="SCO3374-like"/>
</dbReference>
<organism evidence="1">
    <name type="scientific">Streptomyces pristinaespiralis</name>
    <dbReference type="NCBI Taxonomy" id="38300"/>
    <lineage>
        <taxon>Bacteria</taxon>
        <taxon>Bacillati</taxon>
        <taxon>Actinomycetota</taxon>
        <taxon>Actinomycetes</taxon>
        <taxon>Kitasatosporales</taxon>
        <taxon>Streptomycetaceae</taxon>
        <taxon>Streptomyces</taxon>
    </lineage>
</organism>
<evidence type="ECO:0000313" key="2">
    <source>
        <dbReference type="Proteomes" id="UP000060513"/>
    </source>
</evidence>
<dbReference type="PATRIC" id="fig|38300.4.peg.3565"/>
<accession>A0A0M4DSA9</accession>
<dbReference type="NCBIfam" id="NF040464">
    <property type="entry name" value="SCO3374_fam"/>
    <property type="match status" value="1"/>
</dbReference>
<sequence length="188" mass="19748">MPFTVPSPRAPFDGGAAQWYRSELGWAATDGRPVRLTTGVRFDVLDLPADAGAAVLRRIARTGPVALMGRRMRLLVAPGSAEELPGLLDWLEWGGVDLDMTALGAGGAMTAPPPPGRPGTRPAAMWLRPPAPGREAQLPALAGLGGSGDAPDLVRLVETAATECHRARLTRTARANTRRATSQPLAFS</sequence>
<dbReference type="KEGG" id="spri:SPRI_3394"/>
<gene>
    <name evidence="1" type="ORF">SPRI_3394</name>
</gene>
<protein>
    <submittedName>
        <fullName evidence="1">Proline-rich protein</fullName>
    </submittedName>
</protein>
<dbReference type="OrthoDB" id="3855340at2"/>
<reference evidence="1 2" key="1">
    <citation type="submission" date="2015-08" db="EMBL/GenBank/DDBJ databases">
        <title>Genome sequence of the pristinamycin over-producing bacterium Streptomyces pristinaespiralis HCCB10218.</title>
        <authorList>
            <person name="Tian J."/>
            <person name="Yang J."/>
            <person name="Li L."/>
            <person name="Ruan L."/>
            <person name="Wei W."/>
            <person name="Zheng G."/>
            <person name="Wei Z."/>
            <person name="Yang S."/>
            <person name="Ge M."/>
            <person name="Jiang W."/>
            <person name="Lu Y."/>
        </authorList>
    </citation>
    <scope>NUCLEOTIDE SEQUENCE [LARGE SCALE GENOMIC DNA]</scope>
    <source>
        <strain evidence="1 2">HCCB 10218</strain>
    </source>
</reference>
<dbReference type="Proteomes" id="UP000060513">
    <property type="component" value="Chromosome"/>
</dbReference>
<dbReference type="RefSeq" id="WP_053557057.1">
    <property type="nucleotide sequence ID" value="NZ_CP011340.1"/>
</dbReference>
<name>A0A0M4DSA9_STRPR</name>
<dbReference type="AlphaFoldDB" id="A0A0M4DSA9"/>
<dbReference type="EMBL" id="CP011340">
    <property type="protein sequence ID" value="ALC21700.1"/>
    <property type="molecule type" value="Genomic_DNA"/>
</dbReference>
<dbReference type="GeneID" id="97235571"/>
<evidence type="ECO:0000313" key="1">
    <source>
        <dbReference type="EMBL" id="ALC21700.1"/>
    </source>
</evidence>
<proteinExistence type="predicted"/>